<dbReference type="SUPFAM" id="SSF110849">
    <property type="entry name" value="ParB/Sulfiredoxin"/>
    <property type="match status" value="1"/>
</dbReference>
<dbReference type="PANTHER" id="PTHR43010:SF1">
    <property type="entry name" value="USPA DOMAIN-CONTAINING PROTEIN"/>
    <property type="match status" value="1"/>
</dbReference>
<dbReference type="InterPro" id="IPR006016">
    <property type="entry name" value="UspA"/>
</dbReference>
<dbReference type="InterPro" id="IPR006015">
    <property type="entry name" value="Universal_stress_UspA"/>
</dbReference>
<gene>
    <name evidence="3" type="ORF">GF339_05465</name>
</gene>
<dbReference type="Proteomes" id="UP000649604">
    <property type="component" value="Unassembled WGS sequence"/>
</dbReference>
<dbReference type="InterPro" id="IPR051688">
    <property type="entry name" value="USP_A"/>
</dbReference>
<feature type="non-terminal residue" evidence="3">
    <location>
        <position position="1"/>
    </location>
</feature>
<protein>
    <recommendedName>
        <fullName evidence="2">UspA domain-containing protein</fullName>
    </recommendedName>
</protein>
<dbReference type="CDD" id="cd00293">
    <property type="entry name" value="USP-like"/>
    <property type="match status" value="2"/>
</dbReference>
<dbReference type="AlphaFoldDB" id="A0A9D5JUP5"/>
<sequence length="648" mass="73583">AIVGSVGRYKDFTRSFLPLKNADERRWAAVGAIAKGLQGFPPIEVYQIGDVYFVLDGNHRVSVARQLDAKYIEAYVTKIQTKVPLARDIHADDLALKAEYADFLTYTNLDQLRPEADLTMSIPGGYRKLRDQIEEHRYYMGLRHQREIPLNEAVLDWYETIYLPIIGMIHRQDLLNAFPNRTVTDLYLWISEYRAVIRRGDVNQLEEDIAELPAKLAILPYEDVDALILNAEYANFLEHTRIQDIRPDADLRVTAPGRYRELEKQIDIHHYFMGLEYQRDVPYQEAVAHWYDTIYLPLVSFICKRGMLRDFPNRTATDLYLWILEYRTDLEKRLGWRIQPEAAATDLVHTFSGAPERVLSRMGEKVLDALTPDELESGPATGAWRKEEVTARRTDRLFTGILVPISGSDQGWMALDQAILMARYEKSHIYGLHVMPSQTPKAREKAAAIQSEFTRRCDAVGVQGELAIETGSLARTICDRARWTDLVVLNLTHPQKFQPFGKLKSDFRTILRRCSRPVLAVPRVSPDLRRVLLAYDGSPKADEALFVGAYLSGHLNLALVVITVKDVGRTSVEALSLAREYLLRRKVQATFVEQTGPVGDAILATADAQACDLILMGGYGLSPVLEMMFGSTVDNILRTSQRPTLICR</sequence>
<evidence type="ECO:0000313" key="4">
    <source>
        <dbReference type="Proteomes" id="UP000649604"/>
    </source>
</evidence>
<dbReference type="EMBL" id="WJJP01000173">
    <property type="protein sequence ID" value="MBD3324011.1"/>
    <property type="molecule type" value="Genomic_DNA"/>
</dbReference>
<organism evidence="3 4">
    <name type="scientific">candidate division KSB3 bacterium</name>
    <dbReference type="NCBI Taxonomy" id="2044937"/>
    <lineage>
        <taxon>Bacteria</taxon>
        <taxon>candidate division KSB3</taxon>
    </lineage>
</organism>
<dbReference type="SUPFAM" id="SSF52402">
    <property type="entry name" value="Adenine nucleotide alpha hydrolases-like"/>
    <property type="match status" value="2"/>
</dbReference>
<comment type="similarity">
    <text evidence="1">Belongs to the universal stress protein A family.</text>
</comment>
<evidence type="ECO:0000313" key="3">
    <source>
        <dbReference type="EMBL" id="MBD3324011.1"/>
    </source>
</evidence>
<feature type="domain" description="UspA" evidence="2">
    <location>
        <begin position="529"/>
        <end position="648"/>
    </location>
</feature>
<comment type="caution">
    <text evidence="3">The sequence shown here is derived from an EMBL/GenBank/DDBJ whole genome shotgun (WGS) entry which is preliminary data.</text>
</comment>
<proteinExistence type="inferred from homology"/>
<dbReference type="InterPro" id="IPR036086">
    <property type="entry name" value="ParB/Sulfiredoxin_sf"/>
</dbReference>
<evidence type="ECO:0000259" key="2">
    <source>
        <dbReference type="Pfam" id="PF00582"/>
    </source>
</evidence>
<reference evidence="3" key="1">
    <citation type="submission" date="2019-11" db="EMBL/GenBank/DDBJ databases">
        <title>Microbial mats filling the niche in hypersaline microbial mats.</title>
        <authorList>
            <person name="Wong H.L."/>
            <person name="Macleod F.I."/>
            <person name="White R.A. III"/>
            <person name="Burns B.P."/>
        </authorList>
    </citation>
    <scope>NUCLEOTIDE SEQUENCE</scope>
    <source>
        <strain evidence="3">Rbin_158</strain>
    </source>
</reference>
<evidence type="ECO:0000256" key="1">
    <source>
        <dbReference type="ARBA" id="ARBA00008791"/>
    </source>
</evidence>
<dbReference type="Gene3D" id="3.40.50.12370">
    <property type="match status" value="1"/>
</dbReference>
<accession>A0A9D5JUP5</accession>
<dbReference type="Pfam" id="PF00582">
    <property type="entry name" value="Usp"/>
    <property type="match status" value="1"/>
</dbReference>
<name>A0A9D5JUP5_9BACT</name>
<dbReference type="PANTHER" id="PTHR43010">
    <property type="entry name" value="UNIVERSAL STRESS PROTEIN SLR1230"/>
    <property type="match status" value="1"/>
</dbReference>
<dbReference type="PRINTS" id="PR01438">
    <property type="entry name" value="UNVRSLSTRESS"/>
</dbReference>